<feature type="coiled-coil region" evidence="5">
    <location>
        <begin position="735"/>
        <end position="769"/>
    </location>
</feature>
<dbReference type="InterPro" id="IPR001781">
    <property type="entry name" value="Znf_LIM"/>
</dbReference>
<dbReference type="AlphaFoldDB" id="A0AAQ3R8X5"/>
<dbReference type="SMART" id="SM00324">
    <property type="entry name" value="RhoGAP"/>
    <property type="match status" value="1"/>
</dbReference>
<feature type="compositionally biased region" description="Polar residues" evidence="6">
    <location>
        <begin position="1013"/>
        <end position="1022"/>
    </location>
</feature>
<dbReference type="FunFam" id="1.10.555.10:FF:000043">
    <property type="entry name" value="Rho GTPase activator Rga"/>
    <property type="match status" value="1"/>
</dbReference>
<keyword evidence="2 4" id="KW-0479">Metal-binding</keyword>
<proteinExistence type="predicted"/>
<feature type="compositionally biased region" description="Low complexity" evidence="6">
    <location>
        <begin position="571"/>
        <end position="580"/>
    </location>
</feature>
<feature type="compositionally biased region" description="Polar residues" evidence="6">
    <location>
        <begin position="397"/>
        <end position="411"/>
    </location>
</feature>
<dbReference type="PROSITE" id="PS50023">
    <property type="entry name" value="LIM_DOMAIN_2"/>
    <property type="match status" value="1"/>
</dbReference>
<keyword evidence="5" id="KW-0175">Coiled coil</keyword>
<feature type="coiled-coil region" evidence="5">
    <location>
        <begin position="835"/>
        <end position="862"/>
    </location>
</feature>
<dbReference type="PANTHER" id="PTHR23176">
    <property type="entry name" value="RHO/RAC/CDC GTPASE-ACTIVATING PROTEIN"/>
    <property type="match status" value="1"/>
</dbReference>
<feature type="region of interest" description="Disordered" evidence="6">
    <location>
        <begin position="997"/>
        <end position="1035"/>
    </location>
</feature>
<feature type="compositionally biased region" description="Polar residues" evidence="6">
    <location>
        <begin position="320"/>
        <end position="330"/>
    </location>
</feature>
<dbReference type="GO" id="GO:0046872">
    <property type="term" value="F:metal ion binding"/>
    <property type="evidence" value="ECO:0007669"/>
    <property type="project" value="UniProtKB-KW"/>
</dbReference>
<dbReference type="InterPro" id="IPR008936">
    <property type="entry name" value="Rho_GTPase_activation_prot"/>
</dbReference>
<dbReference type="CDD" id="cd09395">
    <property type="entry name" value="LIM2_Rga"/>
    <property type="match status" value="1"/>
</dbReference>
<evidence type="ECO:0008006" key="11">
    <source>
        <dbReference type="Google" id="ProtNLM"/>
    </source>
</evidence>
<feature type="compositionally biased region" description="Basic and acidic residues" evidence="6">
    <location>
        <begin position="331"/>
        <end position="340"/>
    </location>
</feature>
<feature type="compositionally biased region" description="Low complexity" evidence="6">
    <location>
        <begin position="590"/>
        <end position="601"/>
    </location>
</feature>
<dbReference type="CDD" id="cd00159">
    <property type="entry name" value="RhoGAP"/>
    <property type="match status" value="1"/>
</dbReference>
<name>A0AAQ3R8X5_9PEZI</name>
<gene>
    <name evidence="9" type="ORF">R9X50_00007100</name>
</gene>
<dbReference type="SUPFAM" id="SSF48350">
    <property type="entry name" value="GTPase activation domain, GAP"/>
    <property type="match status" value="1"/>
</dbReference>
<evidence type="ECO:0000259" key="7">
    <source>
        <dbReference type="PROSITE" id="PS50023"/>
    </source>
</evidence>
<dbReference type="SMART" id="SM00132">
    <property type="entry name" value="LIM"/>
    <property type="match status" value="2"/>
</dbReference>
<keyword evidence="1" id="KW-0343">GTPase activation</keyword>
<dbReference type="PANTHER" id="PTHR23176:SF128">
    <property type="entry name" value="RHO GTPASE-ACTIVATING PROTEIN RGD1"/>
    <property type="match status" value="1"/>
</dbReference>
<evidence type="ECO:0000256" key="2">
    <source>
        <dbReference type="ARBA" id="ARBA00022723"/>
    </source>
</evidence>
<dbReference type="Gene3D" id="1.10.555.10">
    <property type="entry name" value="Rho GTPase activation protein"/>
    <property type="match status" value="1"/>
</dbReference>
<sequence>MESTMSVDSAQYPESPMDQDDVIYPCKGCGEVLYEHDECIGPSADTITQILEEGKAFELAGNRWHIQCFRCNTCGTALDSDANLLLLGDGSLICNNCTYSCNSCGNKIEDLAILTGDQAFCASCFRCRNCKRKIENLRYARTSQGIFCMSCHESLMARRRKKGKTSSSRQAQGGAAGDKALPSLPPGAGAAFSPDLELTTPSESYTESIGPLSPDEKSLRARTDASPSTQRDASPLSDAAFRGGYTMRSVTETPDKSSPSWRNVDGPTLPASTYGDRRPSHVSDMTIDGDERGFLPMAFDPTPVAPKPLQAAVPPRKQVPTLNDSPTTSLHDGRPPKDYFGRSAKQPIRDVLRDEKQTSTPRSTSTEREIERNNRQPKSSPHILFQEKGRPSKRDTSNSNTPAAGSPAVNSHQERLTTTDRSAPPKLESTPTTSSGEFKLGDVPKQRKSASRKNSRAGQSPILPMLSNVLTAPDKIDKNASPMSAESPSSGINPFDDPKRKENPPTSASHPPPRNADRPSRGDSLAPSSIKGRSPIVDSSASATTPTQSKSSHNRQDSTSSFPASLNESAQSTSTRSQQRGSLDGPPPRASSRVSAPSKSVTNGDFIAPRPAPAPSDKTHKRNESVNTVRSLDARPDQPHTPGMKSATLPTHSSDGVFSMEEEMARILRGEKRETHGGDSPSVLRRVSNAVKHGRSFSERGVPSTGKTPPRNTAVDISAPITNDLHPGITSPTSLDQLRSQLRRANQRIAELEAEKNGLEDKVNNSADITAASNELKEKRNTMVVLDTQREMIVAELESMTAHLKRAKDSKQPLDLPALKSDILKDFTESLRKVKENMGSQIEDLLRKRNELTDEIGTLIQMKDKGFAEFESVSAKNAQLVEMNNQLVSQIQEMYKANRMPNGSAGLGIYQSSSKSENLNIFSANSSQPDLIRDGEAEPATIITGPQVVNIRKGQPKKFNWRKGGEKMAKNVTKGLKGAFVGDKPPSRDVSSPYGDIGMPYSATTPQAPPGTDLNSLNSSRQGAPPGSATAAGFGLFGQKNGGLKPGNLASMKDGGSSTNVSTVVDSSVLFGSELEARCEFEKRVIPSIVTHCVDEVELRGMDVEGIYRKSGGSLQVKTVQQGFEKDGDYDISDEDLDIHAVTSALKQYFRRLPTPLITHDVYDALLEAAQITDKEKQAIGLRRAVDSLPEHHRNCLEYLIQHLGRVMSNESVNLMTPLNLAVVFAPTIMRPLSIEREMSDMQAQRTAVQAMLEQHEAIFSTDE</sequence>
<evidence type="ECO:0000256" key="5">
    <source>
        <dbReference type="SAM" id="Coils"/>
    </source>
</evidence>
<dbReference type="PROSITE" id="PS50238">
    <property type="entry name" value="RHOGAP"/>
    <property type="match status" value="1"/>
</dbReference>
<evidence type="ECO:0000256" key="3">
    <source>
        <dbReference type="ARBA" id="ARBA00022833"/>
    </source>
</evidence>
<accession>A0AAQ3R8X5</accession>
<feature type="compositionally biased region" description="Polar residues" evidence="6">
    <location>
        <begin position="537"/>
        <end position="570"/>
    </location>
</feature>
<dbReference type="Proteomes" id="UP001303373">
    <property type="component" value="Chromosome 1"/>
</dbReference>
<feature type="region of interest" description="Disordered" evidence="6">
    <location>
        <begin position="694"/>
        <end position="733"/>
    </location>
</feature>
<evidence type="ECO:0000313" key="9">
    <source>
        <dbReference type="EMBL" id="WPG97297.1"/>
    </source>
</evidence>
<feature type="compositionally biased region" description="Polar residues" evidence="6">
    <location>
        <begin position="481"/>
        <end position="492"/>
    </location>
</feature>
<evidence type="ECO:0000256" key="6">
    <source>
        <dbReference type="SAM" id="MobiDB-lite"/>
    </source>
</evidence>
<keyword evidence="3 4" id="KW-0862">Zinc</keyword>
<evidence type="ECO:0000256" key="4">
    <source>
        <dbReference type="PROSITE-ProRule" id="PRU00125"/>
    </source>
</evidence>
<dbReference type="GO" id="GO:0005096">
    <property type="term" value="F:GTPase activator activity"/>
    <property type="evidence" value="ECO:0007669"/>
    <property type="project" value="UniProtKB-KW"/>
</dbReference>
<feature type="domain" description="Rho-GAP" evidence="8">
    <location>
        <begin position="1073"/>
        <end position="1260"/>
    </location>
</feature>
<dbReference type="InterPro" id="IPR050729">
    <property type="entry name" value="Rho-GAP"/>
</dbReference>
<dbReference type="InterPro" id="IPR000198">
    <property type="entry name" value="RhoGAP_dom"/>
</dbReference>
<keyword evidence="4" id="KW-0440">LIM domain</keyword>
<dbReference type="Gene3D" id="2.10.110.10">
    <property type="entry name" value="Cysteine Rich Protein"/>
    <property type="match status" value="2"/>
</dbReference>
<evidence type="ECO:0000313" key="10">
    <source>
        <dbReference type="Proteomes" id="UP001303373"/>
    </source>
</evidence>
<evidence type="ECO:0000256" key="1">
    <source>
        <dbReference type="ARBA" id="ARBA00022468"/>
    </source>
</evidence>
<dbReference type="Pfam" id="PF00412">
    <property type="entry name" value="LIM"/>
    <property type="match status" value="1"/>
</dbReference>
<feature type="compositionally biased region" description="Basic and acidic residues" evidence="6">
    <location>
        <begin position="385"/>
        <end position="396"/>
    </location>
</feature>
<feature type="domain" description="LIM zinc-binding" evidence="7">
    <location>
        <begin position="24"/>
        <end position="104"/>
    </location>
</feature>
<feature type="compositionally biased region" description="Low complexity" evidence="6">
    <location>
        <begin position="180"/>
        <end position="194"/>
    </location>
</feature>
<reference evidence="9 10" key="1">
    <citation type="submission" date="2023-11" db="EMBL/GenBank/DDBJ databases">
        <title>An acidophilic fungus is an integral part of prey digestion in a carnivorous sundew plant.</title>
        <authorList>
            <person name="Tsai I.J."/>
        </authorList>
    </citation>
    <scope>NUCLEOTIDE SEQUENCE [LARGE SCALE GENOMIC DNA]</scope>
    <source>
        <strain evidence="9">169a</strain>
    </source>
</reference>
<feature type="region of interest" description="Disordered" evidence="6">
    <location>
        <begin position="159"/>
        <end position="654"/>
    </location>
</feature>
<organism evidence="9 10">
    <name type="scientific">Acrodontium crateriforme</name>
    <dbReference type="NCBI Taxonomy" id="150365"/>
    <lineage>
        <taxon>Eukaryota</taxon>
        <taxon>Fungi</taxon>
        <taxon>Dikarya</taxon>
        <taxon>Ascomycota</taxon>
        <taxon>Pezizomycotina</taxon>
        <taxon>Dothideomycetes</taxon>
        <taxon>Dothideomycetidae</taxon>
        <taxon>Mycosphaerellales</taxon>
        <taxon>Teratosphaeriaceae</taxon>
        <taxon>Acrodontium</taxon>
    </lineage>
</organism>
<dbReference type="GO" id="GO:0007165">
    <property type="term" value="P:signal transduction"/>
    <property type="evidence" value="ECO:0007669"/>
    <property type="project" value="InterPro"/>
</dbReference>
<feature type="compositionally biased region" description="Basic and acidic residues" evidence="6">
    <location>
        <begin position="347"/>
        <end position="357"/>
    </location>
</feature>
<feature type="compositionally biased region" description="Basic and acidic residues" evidence="6">
    <location>
        <begin position="214"/>
        <end position="223"/>
    </location>
</feature>
<dbReference type="Pfam" id="PF00620">
    <property type="entry name" value="RhoGAP"/>
    <property type="match status" value="1"/>
</dbReference>
<feature type="compositionally biased region" description="Basic and acidic residues" evidence="6">
    <location>
        <begin position="365"/>
        <end position="374"/>
    </location>
</feature>
<dbReference type="GO" id="GO:0005938">
    <property type="term" value="C:cell cortex"/>
    <property type="evidence" value="ECO:0007669"/>
    <property type="project" value="UniProtKB-ARBA"/>
</dbReference>
<keyword evidence="10" id="KW-1185">Reference proteome</keyword>
<dbReference type="CDD" id="cd09394">
    <property type="entry name" value="LIM1_Rga"/>
    <property type="match status" value="1"/>
</dbReference>
<evidence type="ECO:0000259" key="8">
    <source>
        <dbReference type="PROSITE" id="PS50238"/>
    </source>
</evidence>
<dbReference type="EMBL" id="CP138580">
    <property type="protein sequence ID" value="WPG97297.1"/>
    <property type="molecule type" value="Genomic_DNA"/>
</dbReference>
<feature type="compositionally biased region" description="Basic residues" evidence="6">
    <location>
        <begin position="446"/>
        <end position="455"/>
    </location>
</feature>
<feature type="compositionally biased region" description="Polar residues" evidence="6">
    <location>
        <begin position="248"/>
        <end position="261"/>
    </location>
</feature>
<protein>
    <recommendedName>
        <fullName evidence="11">RhoGAP-domain-containing protein</fullName>
    </recommendedName>
</protein>